<organism evidence="3 4">
    <name type="scientific">Oleiagrimonas soli</name>
    <dbReference type="NCBI Taxonomy" id="1543381"/>
    <lineage>
        <taxon>Bacteria</taxon>
        <taxon>Pseudomonadati</taxon>
        <taxon>Pseudomonadota</taxon>
        <taxon>Gammaproteobacteria</taxon>
        <taxon>Lysobacterales</taxon>
        <taxon>Rhodanobacteraceae</taxon>
        <taxon>Oleiagrimonas</taxon>
    </lineage>
</organism>
<feature type="region of interest" description="Disordered" evidence="2">
    <location>
        <begin position="130"/>
        <end position="152"/>
    </location>
</feature>
<evidence type="ECO:0000256" key="1">
    <source>
        <dbReference type="SAM" id="Coils"/>
    </source>
</evidence>
<reference evidence="3 4" key="1">
    <citation type="submission" date="2014-09" db="EMBL/GenBank/DDBJ databases">
        <title>Xanthomonadaceae 3.5X direct submission.</title>
        <authorList>
            <person name="Fang T."/>
            <person name="Wang H."/>
        </authorList>
    </citation>
    <scope>NUCLEOTIDE SEQUENCE [LARGE SCALE GENOMIC DNA]</scope>
    <source>
        <strain evidence="3 4">3.5X</strain>
    </source>
</reference>
<proteinExistence type="predicted"/>
<dbReference type="EMBL" id="JROI01000010">
    <property type="protein sequence ID" value="KGI77999.1"/>
    <property type="molecule type" value="Genomic_DNA"/>
</dbReference>
<evidence type="ECO:0000313" key="3">
    <source>
        <dbReference type="EMBL" id="KGI77999.1"/>
    </source>
</evidence>
<keyword evidence="1" id="KW-0175">Coiled coil</keyword>
<dbReference type="OrthoDB" id="5966755at2"/>
<sequence length="152" mass="17318">MHLNLTALSLSVLLLLIIVLGLAYSGRQFLRDRRRTRSLEALLQHADELENDLKECRRRLHQAHAVMSVSPNTPSPDANEAREAVDSGLRSLLQHRLWIRDHAETASQKQLDEAVHALVQARSRMEPQLAALGRAQRDLDQAVRDRIERDKP</sequence>
<evidence type="ECO:0000256" key="2">
    <source>
        <dbReference type="SAM" id="MobiDB-lite"/>
    </source>
</evidence>
<feature type="coiled-coil region" evidence="1">
    <location>
        <begin position="39"/>
        <end position="66"/>
    </location>
</feature>
<dbReference type="Proteomes" id="UP000029708">
    <property type="component" value="Unassembled WGS sequence"/>
</dbReference>
<dbReference type="HOGENOM" id="CLU_1728493_0_0_6"/>
<comment type="caution">
    <text evidence="3">The sequence shown here is derived from an EMBL/GenBank/DDBJ whole genome shotgun (WGS) entry which is preliminary data.</text>
</comment>
<name>A0A099CWA1_9GAMM</name>
<dbReference type="STRING" id="1543381.LF63_0106345"/>
<dbReference type="RefSeq" id="WP_043100431.1">
    <property type="nucleotide sequence ID" value="NZ_JACHET010000001.1"/>
</dbReference>
<evidence type="ECO:0000313" key="4">
    <source>
        <dbReference type="Proteomes" id="UP000029708"/>
    </source>
</evidence>
<accession>A0A099CWA1</accession>
<dbReference type="AlphaFoldDB" id="A0A099CWA1"/>
<feature type="compositionally biased region" description="Basic and acidic residues" evidence="2">
    <location>
        <begin position="135"/>
        <end position="152"/>
    </location>
</feature>
<keyword evidence="4" id="KW-1185">Reference proteome</keyword>
<gene>
    <name evidence="3" type="ORF">LF63_0106345</name>
</gene>
<protein>
    <submittedName>
        <fullName evidence="3">Uncharacterized protein</fullName>
    </submittedName>
</protein>